<evidence type="ECO:0000256" key="3">
    <source>
        <dbReference type="ARBA" id="ARBA00022991"/>
    </source>
</evidence>
<dbReference type="InterPro" id="IPR036134">
    <property type="entry name" value="Crypto/Photolyase_FAD-like_sf"/>
</dbReference>
<name>D7WD47_9CORY</name>
<dbReference type="GO" id="GO:0006139">
    <property type="term" value="P:nucleobase-containing compound metabolic process"/>
    <property type="evidence" value="ECO:0007669"/>
    <property type="project" value="UniProtKB-ARBA"/>
</dbReference>
<evidence type="ECO:0000256" key="1">
    <source>
        <dbReference type="ARBA" id="ARBA00022630"/>
    </source>
</evidence>
<dbReference type="InterPro" id="IPR018394">
    <property type="entry name" value="DNA_photolyase_1_CS_C"/>
</dbReference>
<feature type="site" description="Electron transfer via tryptophanyl radical" evidence="5">
    <location>
        <position position="209"/>
    </location>
</feature>
<organism evidence="8 9">
    <name type="scientific">Corynebacterium genitalium ATCC 33030</name>
    <dbReference type="NCBI Taxonomy" id="585529"/>
    <lineage>
        <taxon>Bacteria</taxon>
        <taxon>Bacillati</taxon>
        <taxon>Actinomycetota</taxon>
        <taxon>Actinomycetes</taxon>
        <taxon>Mycobacteriales</taxon>
        <taxon>Corynebacteriaceae</taxon>
        <taxon>Corynebacterium</taxon>
    </lineage>
</organism>
<comment type="cofactor">
    <cofactor evidence="4">
        <name>FAD</name>
        <dbReference type="ChEBI" id="CHEBI:57692"/>
    </cofactor>
    <text evidence="4">Binds 1 FAD per subunit.</text>
</comment>
<evidence type="ECO:0000256" key="6">
    <source>
        <dbReference type="RuleBase" id="RU004182"/>
    </source>
</evidence>
<feature type="binding site" evidence="4">
    <location>
        <begin position="222"/>
        <end position="224"/>
    </location>
    <ligand>
        <name>FAD</name>
        <dbReference type="ChEBI" id="CHEBI:57692"/>
    </ligand>
</feature>
<dbReference type="InterPro" id="IPR005101">
    <property type="entry name" value="Cryptochr/Photolyase_FAD-bd"/>
</dbReference>
<dbReference type="Gene3D" id="1.10.579.10">
    <property type="entry name" value="DNA Cyclobutane Dipyrimidine Photolyase, subunit A, domain 3"/>
    <property type="match status" value="1"/>
</dbReference>
<keyword evidence="2 4" id="KW-0274">FAD</keyword>
<dbReference type="PANTHER" id="PTHR11455:SF9">
    <property type="entry name" value="CRYPTOCHROME CIRCADIAN CLOCK 5 ISOFORM X1"/>
    <property type="match status" value="1"/>
</dbReference>
<dbReference type="GO" id="GO:0071949">
    <property type="term" value="F:FAD binding"/>
    <property type="evidence" value="ECO:0007669"/>
    <property type="project" value="TreeGrafter"/>
</dbReference>
<dbReference type="eggNOG" id="COG0415">
    <property type="taxonomic scope" value="Bacteria"/>
</dbReference>
<feature type="site" description="Electron transfer via tryptophanyl radical" evidence="5">
    <location>
        <position position="232"/>
    </location>
</feature>
<dbReference type="GO" id="GO:0009416">
    <property type="term" value="P:response to light stimulus"/>
    <property type="evidence" value="ECO:0007669"/>
    <property type="project" value="TreeGrafter"/>
</dbReference>
<evidence type="ECO:0000256" key="2">
    <source>
        <dbReference type="ARBA" id="ARBA00022827"/>
    </source>
</evidence>
<dbReference type="GO" id="GO:0003904">
    <property type="term" value="F:deoxyribodipyrimidine photo-lyase activity"/>
    <property type="evidence" value="ECO:0007669"/>
    <property type="project" value="TreeGrafter"/>
</dbReference>
<proteinExistence type="inferred from homology"/>
<keyword evidence="9" id="KW-1185">Reference proteome</keyword>
<accession>D7WD47</accession>
<comment type="similarity">
    <text evidence="6">Belongs to the DNA photolyase family.</text>
</comment>
<comment type="caution">
    <text evidence="8">The sequence shown here is derived from an EMBL/GenBank/DDBJ whole genome shotgun (WGS) entry which is preliminary data.</text>
</comment>
<dbReference type="STRING" id="585529.HMPREF0291_11735"/>
<gene>
    <name evidence="8" type="ORF">HMPREF0291_11735</name>
</gene>
<dbReference type="Proteomes" id="UP000004208">
    <property type="component" value="Unassembled WGS sequence"/>
</dbReference>
<feature type="binding site" evidence="4">
    <location>
        <position position="45"/>
    </location>
    <ligand>
        <name>FAD</name>
        <dbReference type="ChEBI" id="CHEBI:57692"/>
    </ligand>
</feature>
<keyword evidence="1 4" id="KW-0285">Flavoprotein</keyword>
<sequence length="286" mass="32865">MTSAPPTFDEPFWAVETLATHCHPGEMQAQRKFRDFLEGLADTSYKDNNDIPSADATSGLSAHLRFGEISPAQIWAETAAFADANHTVAADAWAFLRQLLWRDFAWHRLYYIPTLATRNVREQFNAFPWAWTDQPTPGSTTRAFAHPEMVPNDPDEAQHLDELALWQKGETGIPMVDAGMRELWATGTMHNRVRMVVGSWLTKNLGIHWRHGEEWFWDTLVDADYASNPFNWQWVAGCGDDAAPYFRIFNPLLQEEKFDPQGIYINQWVPERHTPMYPEPMVDVKN</sequence>
<evidence type="ECO:0000256" key="4">
    <source>
        <dbReference type="PIRSR" id="PIRSR602081-1"/>
    </source>
</evidence>
<dbReference type="GO" id="GO:0006950">
    <property type="term" value="P:response to stress"/>
    <property type="evidence" value="ECO:0007669"/>
    <property type="project" value="UniProtKB-ARBA"/>
</dbReference>
<feature type="binding site" evidence="4">
    <location>
        <begin position="57"/>
        <end position="61"/>
    </location>
    <ligand>
        <name>FAD</name>
        <dbReference type="ChEBI" id="CHEBI:57692"/>
    </ligand>
</feature>
<dbReference type="SUPFAM" id="SSF48173">
    <property type="entry name" value="Cryptochrome/photolyase FAD-binding domain"/>
    <property type="match status" value="1"/>
</dbReference>
<evidence type="ECO:0000313" key="8">
    <source>
        <dbReference type="EMBL" id="EFK54078.1"/>
    </source>
</evidence>
<dbReference type="EMBL" id="ACLJ02000003">
    <property type="protein sequence ID" value="EFK54078.1"/>
    <property type="molecule type" value="Genomic_DNA"/>
</dbReference>
<evidence type="ECO:0000259" key="7">
    <source>
        <dbReference type="Pfam" id="PF03441"/>
    </source>
</evidence>
<evidence type="ECO:0000256" key="5">
    <source>
        <dbReference type="PIRSR" id="PIRSR602081-2"/>
    </source>
</evidence>
<protein>
    <submittedName>
        <fullName evidence="8">FAD binding domain of DNA photolyase</fullName>
    </submittedName>
</protein>
<dbReference type="Pfam" id="PF03441">
    <property type="entry name" value="FAD_binding_7"/>
    <property type="match status" value="1"/>
</dbReference>
<dbReference type="PANTHER" id="PTHR11455">
    <property type="entry name" value="CRYPTOCHROME"/>
    <property type="match status" value="1"/>
</dbReference>
<feature type="binding site" evidence="4">
    <location>
        <position position="95"/>
    </location>
    <ligand>
        <name>FAD</name>
        <dbReference type="ChEBI" id="CHEBI:57692"/>
    </ligand>
</feature>
<reference evidence="8" key="1">
    <citation type="submission" date="2010-06" db="EMBL/GenBank/DDBJ databases">
        <authorList>
            <person name="Muzny D."/>
            <person name="Qin X."/>
            <person name="Buhay C."/>
            <person name="Dugan-Rocha S."/>
            <person name="Ding Y."/>
            <person name="Chen G."/>
            <person name="Hawes A."/>
            <person name="Holder M."/>
            <person name="Jhangiani S."/>
            <person name="Johnson A."/>
            <person name="Khan Z."/>
            <person name="Li Z."/>
            <person name="Liu W."/>
            <person name="Liu X."/>
            <person name="Perez L."/>
            <person name="Shen H."/>
            <person name="Wang Q."/>
            <person name="Watt J."/>
            <person name="Xi L."/>
            <person name="Xin Y."/>
            <person name="Zhou J."/>
            <person name="Deng J."/>
            <person name="Jiang H."/>
            <person name="Liu Y."/>
            <person name="Qu J."/>
            <person name="Song X.-Z."/>
            <person name="Zhang L."/>
            <person name="Villasana D."/>
            <person name="Johnson A."/>
            <person name="Liu J."/>
            <person name="Liyanage D."/>
            <person name="Lorensuhewa L."/>
            <person name="Robinson T."/>
            <person name="Song A."/>
            <person name="Song B.-B."/>
            <person name="Dinh H."/>
            <person name="Thornton R."/>
            <person name="Coyle M."/>
            <person name="Francisco L."/>
            <person name="Jackson L."/>
            <person name="Javaid M."/>
            <person name="Korchina V."/>
            <person name="Kovar C."/>
            <person name="Mata R."/>
            <person name="Mathew T."/>
            <person name="Ngo R."/>
            <person name="Nguyen L."/>
            <person name="Nguyen N."/>
            <person name="Okwuonu G."/>
            <person name="Ongeri F."/>
            <person name="Pham C."/>
            <person name="Simmons D."/>
            <person name="Wilczek-Boney K."/>
            <person name="Hale W."/>
            <person name="Jakkamsetti A."/>
            <person name="Pham P."/>
            <person name="Ruth R."/>
            <person name="San Lucas F."/>
            <person name="Warren J."/>
            <person name="Zhang J."/>
            <person name="Zhao Z."/>
            <person name="Zhou C."/>
            <person name="Zhu D."/>
            <person name="Lee S."/>
            <person name="Bess C."/>
            <person name="Blankenburg K."/>
            <person name="Forbes L."/>
            <person name="Fu Q."/>
            <person name="Gubbala S."/>
            <person name="Hirani K."/>
            <person name="Jayaseelan J.C."/>
            <person name="Lara F."/>
            <person name="Munidasa M."/>
            <person name="Palculict T."/>
            <person name="Patil S."/>
            <person name="Pu L.-L."/>
            <person name="Saada N."/>
            <person name="Tang L."/>
            <person name="Weissenberger G."/>
            <person name="Zhu Y."/>
            <person name="Hemphill L."/>
            <person name="Shang Y."/>
            <person name="Youmans B."/>
            <person name="Ayvaz T."/>
            <person name="Ross M."/>
            <person name="Santibanez J."/>
            <person name="Aqrawi P."/>
            <person name="Gross S."/>
            <person name="Joshi V."/>
            <person name="Fowler G."/>
            <person name="Nazareth L."/>
            <person name="Reid J."/>
            <person name="Worley K."/>
            <person name="Petrosino J."/>
            <person name="Highlander S."/>
            <person name="Gibbs R."/>
        </authorList>
    </citation>
    <scope>NUCLEOTIDE SEQUENCE [LARGE SCALE GENOMIC DNA]</scope>
    <source>
        <strain evidence="8">ATCC 33030</strain>
    </source>
</reference>
<keyword evidence="3 6" id="KW-0157">Chromophore</keyword>
<dbReference type="PROSITE" id="PS00394">
    <property type="entry name" value="DNA_PHOTOLYASES_1_1"/>
    <property type="match status" value="1"/>
</dbReference>
<dbReference type="Gene3D" id="1.25.40.80">
    <property type="match status" value="1"/>
</dbReference>
<dbReference type="InterPro" id="IPR002081">
    <property type="entry name" value="Cryptochrome/DNA_photolyase_1"/>
</dbReference>
<dbReference type="GO" id="GO:0003677">
    <property type="term" value="F:DNA binding"/>
    <property type="evidence" value="ECO:0007669"/>
    <property type="project" value="TreeGrafter"/>
</dbReference>
<dbReference type="AlphaFoldDB" id="D7WD47"/>
<feature type="site" description="Electron transfer via tryptophanyl radical" evidence="5">
    <location>
        <position position="129"/>
    </location>
</feature>
<evidence type="ECO:0000313" key="9">
    <source>
        <dbReference type="Proteomes" id="UP000004208"/>
    </source>
</evidence>
<feature type="domain" description="Cryptochrome/DNA photolyase FAD-binding" evidence="7">
    <location>
        <begin position="95"/>
        <end position="271"/>
    </location>
</feature>
<dbReference type="HOGENOM" id="CLU_010348_4_1_11"/>
<dbReference type="PRINTS" id="PR00147">
    <property type="entry name" value="DNAPHOTLYASE"/>
</dbReference>